<protein>
    <recommendedName>
        <fullName evidence="10">Thymosin beta</fullName>
    </recommendedName>
</protein>
<comment type="subcellular location">
    <subcellularLocation>
        <location evidence="1">Cytoplasm</location>
        <location evidence="1">Cytoskeleton</location>
    </subcellularLocation>
</comment>
<dbReference type="InterPro" id="IPR038386">
    <property type="entry name" value="Beta-thymosin_sf"/>
</dbReference>
<reference evidence="8" key="2">
    <citation type="submission" date="2025-09" db="UniProtKB">
        <authorList>
            <consortium name="Ensembl"/>
        </authorList>
    </citation>
    <scope>IDENTIFICATION</scope>
</reference>
<evidence type="ECO:0000256" key="1">
    <source>
        <dbReference type="ARBA" id="ARBA00004245"/>
    </source>
</evidence>
<reference evidence="8" key="1">
    <citation type="submission" date="2025-08" db="UniProtKB">
        <authorList>
            <consortium name="Ensembl"/>
        </authorList>
    </citation>
    <scope>IDENTIFICATION</scope>
</reference>
<dbReference type="PANTHER" id="PTHR12021:SF26">
    <property type="entry name" value="THYMOSIN BETA"/>
    <property type="match status" value="1"/>
</dbReference>
<evidence type="ECO:0008006" key="10">
    <source>
        <dbReference type="Google" id="ProtNLM"/>
    </source>
</evidence>
<dbReference type="Ensembl" id="ENSMMOT00000005754.1">
    <property type="protein sequence ID" value="ENSMMOP00000005654.1"/>
    <property type="gene ID" value="ENSMMOG00000004455.1"/>
</dbReference>
<comment type="similarity">
    <text evidence="2">Belongs to the thymosin beta family.</text>
</comment>
<sequence>MLVPVTMGDHPVAQEVQNFDSSKLKKVETQEKNTRPTTEDIEAEKKAIQEGSG</sequence>
<dbReference type="GO" id="GO:0007015">
    <property type="term" value="P:actin filament organization"/>
    <property type="evidence" value="ECO:0007669"/>
    <property type="project" value="InterPro"/>
</dbReference>
<evidence type="ECO:0000256" key="5">
    <source>
        <dbReference type="ARBA" id="ARBA00023212"/>
    </source>
</evidence>
<evidence type="ECO:0000256" key="7">
    <source>
        <dbReference type="SAM" id="MobiDB-lite"/>
    </source>
</evidence>
<dbReference type="Pfam" id="PF01290">
    <property type="entry name" value="Thymosin"/>
    <property type="match status" value="1"/>
</dbReference>
<evidence type="ECO:0000256" key="6">
    <source>
        <dbReference type="ARBA" id="ARBA00025497"/>
    </source>
</evidence>
<dbReference type="AlphaFoldDB" id="A0A3Q3WAH8"/>
<dbReference type="SMART" id="SM00152">
    <property type="entry name" value="THY"/>
    <property type="match status" value="1"/>
</dbReference>
<keyword evidence="5" id="KW-0206">Cytoskeleton</keyword>
<comment type="function">
    <text evidence="6">Plays an important role in the organization of the cytoskeleton. Binds to and sequesters actin monomers (G actin) and therefore inhibits actin polymerization.</text>
</comment>
<dbReference type="GO" id="GO:0005856">
    <property type="term" value="C:cytoskeleton"/>
    <property type="evidence" value="ECO:0007669"/>
    <property type="project" value="UniProtKB-SubCell"/>
</dbReference>
<evidence type="ECO:0000256" key="3">
    <source>
        <dbReference type="ARBA" id="ARBA00022490"/>
    </source>
</evidence>
<dbReference type="Gene3D" id="1.20.5.520">
    <property type="entry name" value="Single helix bin"/>
    <property type="match status" value="1"/>
</dbReference>
<evidence type="ECO:0000313" key="8">
    <source>
        <dbReference type="Ensembl" id="ENSMMOP00000005654.1"/>
    </source>
</evidence>
<evidence type="ECO:0000313" key="9">
    <source>
        <dbReference type="Proteomes" id="UP000261620"/>
    </source>
</evidence>
<keyword evidence="3" id="KW-0963">Cytoplasm</keyword>
<dbReference type="OMA" id="CKKMRIP"/>
<accession>A0A3Q3WAH8</accession>
<dbReference type="PANTHER" id="PTHR12021">
    <property type="entry name" value="THYMOSIN BETA"/>
    <property type="match status" value="1"/>
</dbReference>
<dbReference type="GO" id="GO:0030334">
    <property type="term" value="P:regulation of cell migration"/>
    <property type="evidence" value="ECO:0007669"/>
    <property type="project" value="TreeGrafter"/>
</dbReference>
<dbReference type="FunFam" id="1.20.5.520:FF:000001">
    <property type="entry name" value="Thymosin beta"/>
    <property type="match status" value="1"/>
</dbReference>
<organism evidence="8 9">
    <name type="scientific">Mola mola</name>
    <name type="common">Ocean sunfish</name>
    <name type="synonym">Tetraodon mola</name>
    <dbReference type="NCBI Taxonomy" id="94237"/>
    <lineage>
        <taxon>Eukaryota</taxon>
        <taxon>Metazoa</taxon>
        <taxon>Chordata</taxon>
        <taxon>Craniata</taxon>
        <taxon>Vertebrata</taxon>
        <taxon>Euteleostomi</taxon>
        <taxon>Actinopterygii</taxon>
        <taxon>Neopterygii</taxon>
        <taxon>Teleostei</taxon>
        <taxon>Neoteleostei</taxon>
        <taxon>Acanthomorphata</taxon>
        <taxon>Eupercaria</taxon>
        <taxon>Tetraodontiformes</taxon>
        <taxon>Molidae</taxon>
        <taxon>Mola</taxon>
    </lineage>
</organism>
<name>A0A3Q3WAH8_MOLML</name>
<keyword evidence="9" id="KW-1185">Reference proteome</keyword>
<dbReference type="Proteomes" id="UP000261620">
    <property type="component" value="Unplaced"/>
</dbReference>
<dbReference type="GO" id="GO:0003785">
    <property type="term" value="F:actin monomer binding"/>
    <property type="evidence" value="ECO:0007669"/>
    <property type="project" value="InterPro"/>
</dbReference>
<keyword evidence="4" id="KW-0009">Actin-binding</keyword>
<proteinExistence type="inferred from homology"/>
<evidence type="ECO:0000256" key="2">
    <source>
        <dbReference type="ARBA" id="ARBA00009511"/>
    </source>
</evidence>
<dbReference type="GO" id="GO:0005737">
    <property type="term" value="C:cytoplasm"/>
    <property type="evidence" value="ECO:0007669"/>
    <property type="project" value="TreeGrafter"/>
</dbReference>
<feature type="region of interest" description="Disordered" evidence="7">
    <location>
        <begin position="27"/>
        <end position="53"/>
    </location>
</feature>
<evidence type="ECO:0000256" key="4">
    <source>
        <dbReference type="ARBA" id="ARBA00023203"/>
    </source>
</evidence>
<dbReference type="InterPro" id="IPR001152">
    <property type="entry name" value="Beta-thymosin"/>
</dbReference>